<dbReference type="InterPro" id="IPR025064">
    <property type="entry name" value="DUF4005"/>
</dbReference>
<feature type="compositionally biased region" description="Polar residues" evidence="7">
    <location>
        <begin position="390"/>
        <end position="399"/>
    </location>
</feature>
<comment type="subunit">
    <text evidence="6">Binds to multiple calmodulin (CaM) in the presence of Ca(2+) and CaM-like proteins.</text>
</comment>
<comment type="caution">
    <text evidence="9">The sequence shown here is derived from an EMBL/GenBank/DDBJ whole genome shotgun (WGS) entry which is preliminary data.</text>
</comment>
<evidence type="ECO:0000256" key="3">
    <source>
        <dbReference type="ARBA" id="ARBA00022737"/>
    </source>
</evidence>
<feature type="region of interest" description="Disordered" evidence="7">
    <location>
        <begin position="454"/>
        <end position="556"/>
    </location>
</feature>
<dbReference type="GO" id="GO:0005737">
    <property type="term" value="C:cytoplasm"/>
    <property type="evidence" value="ECO:0007669"/>
    <property type="project" value="UniProtKB-SubCell"/>
</dbReference>
<feature type="compositionally biased region" description="Basic and acidic residues" evidence="7">
    <location>
        <begin position="344"/>
        <end position="358"/>
    </location>
</feature>
<feature type="compositionally biased region" description="Polar residues" evidence="7">
    <location>
        <begin position="364"/>
        <end position="380"/>
    </location>
</feature>
<evidence type="ECO:0000256" key="7">
    <source>
        <dbReference type="SAM" id="MobiDB-lite"/>
    </source>
</evidence>
<feature type="compositionally biased region" description="Polar residues" evidence="7">
    <location>
        <begin position="526"/>
        <end position="537"/>
    </location>
</feature>
<dbReference type="PANTHER" id="PTHR32295">
    <property type="entry name" value="IQ-DOMAIN 5-RELATED"/>
    <property type="match status" value="1"/>
</dbReference>
<dbReference type="SMART" id="SM00015">
    <property type="entry name" value="IQ"/>
    <property type="match status" value="2"/>
</dbReference>
<evidence type="ECO:0000259" key="8">
    <source>
        <dbReference type="Pfam" id="PF13178"/>
    </source>
</evidence>
<proteinExistence type="inferred from homology"/>
<protein>
    <submittedName>
        <fullName evidence="9">Protein IQ-DOMAIN 14</fullName>
    </submittedName>
</protein>
<evidence type="ECO:0000313" key="9">
    <source>
        <dbReference type="EMBL" id="OAY66963.1"/>
    </source>
</evidence>
<evidence type="ECO:0000256" key="1">
    <source>
        <dbReference type="ARBA" id="ARBA00004496"/>
    </source>
</evidence>
<sequence>MGKKAGGSSWLTAVKRAFRSPSKDSDRKSSRQRLESDQEEDDKNKREKRRWIFRKPSPTTTTAHEPQMQMQMQMQQLPGRAAAQPAQAAVTAEQRHAIALAVASAATAEAAVATAQAAAEVVRLTQPSAAGFVRQHCAAIVIQTAFRGYLARRALRALKGLVKLQALVRGHNVRKQANMTLRCMQALVRVQARVRDQRMRLSHEAASAAAPAPCSSNKSSFSCDTFVWDSKYLQELAERRSVERSRDGSSLADDWDERPRTMEEIQAMLQSRKAAALKRERALSYAFSQQIWRNPSPSLEEEAEGRVASAGEAWQPRWMERWMASRSSFDNKNSSSSSSWGRASTDHRDPIKTVEIDTARPYSYSAQRRPQQLTHPQPNFSPLHHRSHLSTHSPVTPSPSKARPLQVRSASPRCGSSDAAHTPSYYYHHNQPAATSRHHHHSAAAAVPNYMAATESAKARLRSQSAPRQRLATPEREKPGAGAGAGSGSGSAKKRLSFPVPDPYGGYSHSLRSPSFKSTAGRFASEQRSTVSSSCNESLGGEISPSSTTDLRRWLR</sequence>
<dbReference type="STRING" id="4615.A0A199UQ90"/>
<dbReference type="Proteomes" id="UP000092600">
    <property type="component" value="Unassembled WGS sequence"/>
</dbReference>
<keyword evidence="4" id="KW-0112">Calmodulin-binding</keyword>
<dbReference type="AlphaFoldDB" id="A0A199UQ90"/>
<dbReference type="FunFam" id="1.20.5.190:FF:000062">
    <property type="entry name" value="IQ-domain 11"/>
    <property type="match status" value="1"/>
</dbReference>
<comment type="similarity">
    <text evidence="5">Belongs to the IQD family.</text>
</comment>
<evidence type="ECO:0000313" key="10">
    <source>
        <dbReference type="Proteomes" id="UP000092600"/>
    </source>
</evidence>
<organism evidence="9 10">
    <name type="scientific">Ananas comosus</name>
    <name type="common">Pineapple</name>
    <name type="synonym">Ananas ananas</name>
    <dbReference type="NCBI Taxonomy" id="4615"/>
    <lineage>
        <taxon>Eukaryota</taxon>
        <taxon>Viridiplantae</taxon>
        <taxon>Streptophyta</taxon>
        <taxon>Embryophyta</taxon>
        <taxon>Tracheophyta</taxon>
        <taxon>Spermatophyta</taxon>
        <taxon>Magnoliopsida</taxon>
        <taxon>Liliopsida</taxon>
        <taxon>Poales</taxon>
        <taxon>Bromeliaceae</taxon>
        <taxon>Bromelioideae</taxon>
        <taxon>Ananas</taxon>
    </lineage>
</organism>
<dbReference type="Pfam" id="PF00612">
    <property type="entry name" value="IQ"/>
    <property type="match status" value="2"/>
</dbReference>
<keyword evidence="2" id="KW-0963">Cytoplasm</keyword>
<evidence type="ECO:0000256" key="5">
    <source>
        <dbReference type="ARBA" id="ARBA00024341"/>
    </source>
</evidence>
<accession>A0A199UQ90</accession>
<comment type="subcellular location">
    <subcellularLocation>
        <location evidence="1">Cytoplasm</location>
    </subcellularLocation>
</comment>
<dbReference type="EMBL" id="LSRQ01005810">
    <property type="protein sequence ID" value="OAY66963.1"/>
    <property type="molecule type" value="Genomic_DNA"/>
</dbReference>
<name>A0A199UQ90_ANACO</name>
<dbReference type="PANTHER" id="PTHR32295:SF6">
    <property type="entry name" value="PROTEIN IQ-DOMAIN 18"/>
    <property type="match status" value="1"/>
</dbReference>
<feature type="region of interest" description="Disordered" evidence="7">
    <location>
        <begin position="328"/>
        <end position="426"/>
    </location>
</feature>
<feature type="region of interest" description="Disordered" evidence="7">
    <location>
        <begin position="1"/>
        <end position="66"/>
    </location>
</feature>
<reference evidence="9 10" key="1">
    <citation type="journal article" date="2016" name="DNA Res.">
        <title>The draft genome of MD-2 pineapple using hybrid error correction of long reads.</title>
        <authorList>
            <person name="Redwan R.M."/>
            <person name="Saidin A."/>
            <person name="Kumar S.V."/>
        </authorList>
    </citation>
    <scope>NUCLEOTIDE SEQUENCE [LARGE SCALE GENOMIC DNA]</scope>
    <source>
        <strain evidence="10">cv. MD2</strain>
        <tissue evidence="9">Leaf</tissue>
    </source>
</reference>
<feature type="compositionally biased region" description="Low complexity" evidence="7">
    <location>
        <begin position="328"/>
        <end position="339"/>
    </location>
</feature>
<dbReference type="PROSITE" id="PS50096">
    <property type="entry name" value="IQ"/>
    <property type="match status" value="2"/>
</dbReference>
<dbReference type="Pfam" id="PF13178">
    <property type="entry name" value="DUF4005"/>
    <property type="match status" value="1"/>
</dbReference>
<dbReference type="InterPro" id="IPR000048">
    <property type="entry name" value="IQ_motif_EF-hand-BS"/>
</dbReference>
<gene>
    <name evidence="9" type="ORF">ACMD2_18590</name>
</gene>
<evidence type="ECO:0000256" key="2">
    <source>
        <dbReference type="ARBA" id="ARBA00022490"/>
    </source>
</evidence>
<feature type="domain" description="DUF4005" evidence="8">
    <location>
        <begin position="412"/>
        <end position="509"/>
    </location>
</feature>
<feature type="compositionally biased region" description="Basic and acidic residues" evidence="7">
    <location>
        <begin position="21"/>
        <end position="36"/>
    </location>
</feature>
<evidence type="ECO:0000256" key="6">
    <source>
        <dbReference type="ARBA" id="ARBA00024378"/>
    </source>
</evidence>
<keyword evidence="3" id="KW-0677">Repeat</keyword>
<dbReference type="CDD" id="cd23767">
    <property type="entry name" value="IQCD"/>
    <property type="match status" value="1"/>
</dbReference>
<dbReference type="Gene3D" id="1.20.5.190">
    <property type="match status" value="1"/>
</dbReference>
<evidence type="ECO:0000256" key="4">
    <source>
        <dbReference type="ARBA" id="ARBA00022860"/>
    </source>
</evidence>
<dbReference type="GO" id="GO:0005516">
    <property type="term" value="F:calmodulin binding"/>
    <property type="evidence" value="ECO:0007669"/>
    <property type="project" value="UniProtKB-KW"/>
</dbReference>